<accession>A0A9N9EKN7</accession>
<reference evidence="2" key="1">
    <citation type="submission" date="2021-06" db="EMBL/GenBank/DDBJ databases">
        <authorList>
            <person name="Kallberg Y."/>
            <person name="Tangrot J."/>
            <person name="Rosling A."/>
        </authorList>
    </citation>
    <scope>NUCLEOTIDE SEQUENCE</scope>
    <source>
        <strain evidence="2">MT106</strain>
    </source>
</reference>
<feature type="non-terminal residue" evidence="2">
    <location>
        <position position="1"/>
    </location>
</feature>
<evidence type="ECO:0000256" key="1">
    <source>
        <dbReference type="SAM" id="MobiDB-lite"/>
    </source>
</evidence>
<dbReference type="AlphaFoldDB" id="A0A9N9EKN7"/>
<protein>
    <submittedName>
        <fullName evidence="2">6745_t:CDS:1</fullName>
    </submittedName>
</protein>
<dbReference type="Proteomes" id="UP000789831">
    <property type="component" value="Unassembled WGS sequence"/>
</dbReference>
<dbReference type="EMBL" id="CAJVPL010009794">
    <property type="protein sequence ID" value="CAG8679204.1"/>
    <property type="molecule type" value="Genomic_DNA"/>
</dbReference>
<feature type="region of interest" description="Disordered" evidence="1">
    <location>
        <begin position="46"/>
        <end position="67"/>
    </location>
</feature>
<evidence type="ECO:0000313" key="2">
    <source>
        <dbReference type="EMBL" id="CAG8679204.1"/>
    </source>
</evidence>
<evidence type="ECO:0000313" key="3">
    <source>
        <dbReference type="Proteomes" id="UP000789831"/>
    </source>
</evidence>
<sequence>TNGTLNISLGINKKPNGTALWQIGVQNRQETTDSLVTPFSRQKFKEWKQDKENTSITCSHPNIPPLM</sequence>
<proteinExistence type="predicted"/>
<comment type="caution">
    <text evidence="2">The sequence shown here is derived from an EMBL/GenBank/DDBJ whole genome shotgun (WGS) entry which is preliminary data.</text>
</comment>
<keyword evidence="3" id="KW-1185">Reference proteome</keyword>
<feature type="non-terminal residue" evidence="2">
    <location>
        <position position="67"/>
    </location>
</feature>
<organism evidence="2 3">
    <name type="scientific">Ambispora gerdemannii</name>
    <dbReference type="NCBI Taxonomy" id="144530"/>
    <lineage>
        <taxon>Eukaryota</taxon>
        <taxon>Fungi</taxon>
        <taxon>Fungi incertae sedis</taxon>
        <taxon>Mucoromycota</taxon>
        <taxon>Glomeromycotina</taxon>
        <taxon>Glomeromycetes</taxon>
        <taxon>Archaeosporales</taxon>
        <taxon>Ambisporaceae</taxon>
        <taxon>Ambispora</taxon>
    </lineage>
</organism>
<gene>
    <name evidence="2" type="ORF">AGERDE_LOCUS12594</name>
</gene>
<name>A0A9N9EKN7_9GLOM</name>